<feature type="transmembrane region" description="Helical" evidence="1">
    <location>
        <begin position="396"/>
        <end position="429"/>
    </location>
</feature>
<dbReference type="Pfam" id="PF07690">
    <property type="entry name" value="MFS_1"/>
    <property type="match status" value="1"/>
</dbReference>
<feature type="transmembrane region" description="Helical" evidence="1">
    <location>
        <begin position="330"/>
        <end position="354"/>
    </location>
</feature>
<dbReference type="Gene3D" id="1.20.1250.20">
    <property type="entry name" value="MFS general substrate transporter like domains"/>
    <property type="match status" value="1"/>
</dbReference>
<dbReference type="InterPro" id="IPR036259">
    <property type="entry name" value="MFS_trans_sf"/>
</dbReference>
<proteinExistence type="predicted"/>
<protein>
    <submittedName>
        <fullName evidence="2">MFS transporter</fullName>
    </submittedName>
</protein>
<feature type="transmembrane region" description="Helical" evidence="1">
    <location>
        <begin position="292"/>
        <end position="318"/>
    </location>
</feature>
<dbReference type="SUPFAM" id="SSF103473">
    <property type="entry name" value="MFS general substrate transporter"/>
    <property type="match status" value="1"/>
</dbReference>
<dbReference type="GO" id="GO:0022857">
    <property type="term" value="F:transmembrane transporter activity"/>
    <property type="evidence" value="ECO:0007669"/>
    <property type="project" value="InterPro"/>
</dbReference>
<feature type="transmembrane region" description="Helical" evidence="1">
    <location>
        <begin position="97"/>
        <end position="127"/>
    </location>
</feature>
<dbReference type="InterPro" id="IPR011701">
    <property type="entry name" value="MFS"/>
</dbReference>
<feature type="transmembrane region" description="Helical" evidence="1">
    <location>
        <begin position="59"/>
        <end position="77"/>
    </location>
</feature>
<dbReference type="Proteomes" id="UP000774283">
    <property type="component" value="Unassembled WGS sequence"/>
</dbReference>
<dbReference type="InterPro" id="IPR053160">
    <property type="entry name" value="MFS_DHA3_Transporter"/>
</dbReference>
<evidence type="ECO:0000313" key="2">
    <source>
        <dbReference type="EMBL" id="NKX92119.1"/>
    </source>
</evidence>
<dbReference type="AlphaFoldDB" id="A0A9X5IQN9"/>
<evidence type="ECO:0000256" key="1">
    <source>
        <dbReference type="SAM" id="Phobius"/>
    </source>
</evidence>
<feature type="transmembrane region" description="Helical" evidence="1">
    <location>
        <begin position="254"/>
        <end position="272"/>
    </location>
</feature>
<feature type="transmembrane region" description="Helical" evidence="1">
    <location>
        <begin position="165"/>
        <end position="188"/>
    </location>
</feature>
<dbReference type="EMBL" id="JAAXOW010000001">
    <property type="protein sequence ID" value="NKX92119.1"/>
    <property type="molecule type" value="Genomic_DNA"/>
</dbReference>
<evidence type="ECO:0000313" key="3">
    <source>
        <dbReference type="Proteomes" id="UP000774283"/>
    </source>
</evidence>
<feature type="transmembrane region" description="Helical" evidence="1">
    <location>
        <begin position="31"/>
        <end position="52"/>
    </location>
</feature>
<feature type="transmembrane region" description="Helical" evidence="1">
    <location>
        <begin position="200"/>
        <end position="220"/>
    </location>
</feature>
<dbReference type="PANTHER" id="PTHR23530:SF1">
    <property type="entry name" value="PERMEASE, MAJOR FACILITATOR SUPERFAMILY-RELATED"/>
    <property type="match status" value="1"/>
</dbReference>
<organism evidence="2 3">
    <name type="scientific">Sanguibacter hominis ATCC BAA-789</name>
    <dbReference type="NCBI Taxonomy" id="1312740"/>
    <lineage>
        <taxon>Bacteria</taxon>
        <taxon>Bacillati</taxon>
        <taxon>Actinomycetota</taxon>
        <taxon>Actinomycetes</taxon>
        <taxon>Micrococcales</taxon>
        <taxon>Sanguibacteraceae</taxon>
        <taxon>Sanguibacter</taxon>
    </lineage>
</organism>
<sequence>MSAGPTADPAPAARPARLRPPLTLTQVRNRFWVLAGLRWLPVGLLLPVMMLLPLQRGLTVAQLGAALATQGIVVLLLELPTGGLADALGRRPVILASAVFAIVALGLVAVAQTPLAFAVAFGVMGVFRALDSGPLNAWFVDAVHASPASAENDAETRSATVARGLSGAGVVCGAGIAAGALVAGGVVAWAPTGAAGALDLVVYVAIGTTVGQLVAAALLVREDRPRERGAFVSSVLGTPRTIRAGVLLLRRSRVLAALVAVELFWGFGMVAFESLMPVRAAELVGGPDAAAALLGPVTAAGWGVAALGAALVAPLLRLGSIRTVSLVLRLVQGATVVGMGLVGGVVGLVAAYLLTYAVHESSGVLYETLLHEQVDNEHRATVLSLASMVGQPSASLGLVVLGAVATGASTGAAMVVGGVVLALAAPLFLVRERAALPQP</sequence>
<keyword evidence="1" id="KW-1133">Transmembrane helix</keyword>
<dbReference type="PANTHER" id="PTHR23530">
    <property type="entry name" value="TRANSPORT PROTEIN-RELATED"/>
    <property type="match status" value="1"/>
</dbReference>
<reference evidence="2 3" key="1">
    <citation type="submission" date="2020-04" db="EMBL/GenBank/DDBJ databases">
        <title>MicrobeNet Type strains.</title>
        <authorList>
            <person name="Nicholson A.C."/>
        </authorList>
    </citation>
    <scope>NUCLEOTIDE SEQUENCE [LARGE SCALE GENOMIC DNA]</scope>
    <source>
        <strain evidence="2 3">ATCC BAA-789</strain>
    </source>
</reference>
<keyword evidence="1" id="KW-0472">Membrane</keyword>
<dbReference type="RefSeq" id="WP_168446198.1">
    <property type="nucleotide sequence ID" value="NZ_JAAXOW010000001.1"/>
</dbReference>
<keyword evidence="1" id="KW-0812">Transmembrane</keyword>
<gene>
    <name evidence="2" type="ORF">HF995_02330</name>
</gene>
<keyword evidence="3" id="KW-1185">Reference proteome</keyword>
<accession>A0A9X5IQN9</accession>
<comment type="caution">
    <text evidence="2">The sequence shown here is derived from an EMBL/GenBank/DDBJ whole genome shotgun (WGS) entry which is preliminary data.</text>
</comment>
<name>A0A9X5IQN9_9MICO</name>